<dbReference type="AlphaFoldDB" id="A0A2N3LX56"/>
<dbReference type="SUPFAM" id="SSF51735">
    <property type="entry name" value="NAD(P)-binding Rossmann-fold domains"/>
    <property type="match status" value="1"/>
</dbReference>
<protein>
    <recommendedName>
        <fullName evidence="1">NAD-dependent epimerase/dehydratase domain-containing protein</fullName>
    </recommendedName>
</protein>
<dbReference type="Pfam" id="PF01370">
    <property type="entry name" value="Epimerase"/>
    <property type="match status" value="1"/>
</dbReference>
<dbReference type="OrthoDB" id="9811425at2"/>
<evidence type="ECO:0000313" key="3">
    <source>
        <dbReference type="Proteomes" id="UP000233491"/>
    </source>
</evidence>
<dbReference type="Gene3D" id="3.40.50.720">
    <property type="entry name" value="NAD(P)-binding Rossmann-like Domain"/>
    <property type="match status" value="1"/>
</dbReference>
<accession>A0A2N3LX56</accession>
<dbReference type="Proteomes" id="UP000233491">
    <property type="component" value="Unassembled WGS sequence"/>
</dbReference>
<feature type="domain" description="NAD-dependent epimerase/dehydratase" evidence="1">
    <location>
        <begin position="20"/>
        <end position="248"/>
    </location>
</feature>
<name>A0A2N3LX56_9HYPH</name>
<dbReference type="PANTHER" id="PTHR43238">
    <property type="entry name" value="GDP-L-FUCOSE SYNTHASE"/>
    <property type="match status" value="1"/>
</dbReference>
<reference evidence="2 3" key="1">
    <citation type="submission" date="2017-12" db="EMBL/GenBank/DDBJ databases">
        <title>Anaerobic carbon monoxide metabolism by Pleomorphomonas carboxyditropha sp. nov., a new mesophilic hydrogenogenic carboxidotroph.</title>
        <authorList>
            <person name="Esquivel-Elizondo S."/>
            <person name="Krajmalnik-Brown R."/>
        </authorList>
    </citation>
    <scope>NUCLEOTIDE SEQUENCE [LARGE SCALE GENOMIC DNA]</scope>
    <source>
        <strain evidence="2 3">R5-392</strain>
    </source>
</reference>
<keyword evidence="3" id="KW-1185">Reference proteome</keyword>
<comment type="caution">
    <text evidence="2">The sequence shown here is derived from an EMBL/GenBank/DDBJ whole genome shotgun (WGS) entry which is preliminary data.</text>
</comment>
<dbReference type="GO" id="GO:0050577">
    <property type="term" value="F:GDP-L-fucose synthase activity"/>
    <property type="evidence" value="ECO:0007669"/>
    <property type="project" value="TreeGrafter"/>
</dbReference>
<organism evidence="2 3">
    <name type="scientific">Pleomorphomonas diazotrophica</name>
    <dbReference type="NCBI Taxonomy" id="1166257"/>
    <lineage>
        <taxon>Bacteria</taxon>
        <taxon>Pseudomonadati</taxon>
        <taxon>Pseudomonadota</taxon>
        <taxon>Alphaproteobacteria</taxon>
        <taxon>Hyphomicrobiales</taxon>
        <taxon>Pleomorphomonadaceae</taxon>
        <taxon>Pleomorphomonas</taxon>
    </lineage>
</organism>
<proteinExistence type="predicted"/>
<dbReference type="InterPro" id="IPR036291">
    <property type="entry name" value="NAD(P)-bd_dom_sf"/>
</dbReference>
<evidence type="ECO:0000313" key="2">
    <source>
        <dbReference type="EMBL" id="PKR89196.1"/>
    </source>
</evidence>
<dbReference type="EMBL" id="PJNW01000007">
    <property type="protein sequence ID" value="PKR89196.1"/>
    <property type="molecule type" value="Genomic_DNA"/>
</dbReference>
<sequence>MTCWAAKRLEGTEEDWVMQVAVTGATGFLGRNVVLALERMGQSVKTISRKEVDLLDAESIAGAIEGADVVIHLAANVGGVGYLRENLVAAFFDNFRMGLNVVNACLQTRPRRLVLAGTPCSYAENCKLPLTESDLLTGLPSGDTGSYGLAKISVSLAANALCLSAGIDVATVIPSNLYGPYDRFNTTTSHVVAALITKALSTPDNGSFSVWGDGKATRDFVFVEDVAEAIAHSAVREEPFQGAMFNLGKGVETSIAEIAHTIAKVVGRGISPSFDITRPVGYSRRVSSIDLASTLVGYRPKTSLEEGVARTVAWLRDTEANRT</sequence>
<dbReference type="InterPro" id="IPR001509">
    <property type="entry name" value="Epimerase_deHydtase"/>
</dbReference>
<dbReference type="Gene3D" id="3.90.25.10">
    <property type="entry name" value="UDP-galactose 4-epimerase, domain 1"/>
    <property type="match status" value="1"/>
</dbReference>
<gene>
    <name evidence="2" type="ORF">CXZ10_10960</name>
</gene>
<dbReference type="PANTHER" id="PTHR43238:SF1">
    <property type="entry name" value="GDP-L-FUCOSE SYNTHASE"/>
    <property type="match status" value="1"/>
</dbReference>
<evidence type="ECO:0000259" key="1">
    <source>
        <dbReference type="Pfam" id="PF01370"/>
    </source>
</evidence>